<proteinExistence type="predicted"/>
<feature type="transmembrane region" description="Helical" evidence="1">
    <location>
        <begin position="955"/>
        <end position="976"/>
    </location>
</feature>
<feature type="transmembrane region" description="Helical" evidence="1">
    <location>
        <begin position="914"/>
        <end position="934"/>
    </location>
</feature>
<dbReference type="SUPFAM" id="SSF82693">
    <property type="entry name" value="Multidrug efflux transporter AcrB pore domain, PN1, PN2, PC1 and PC2 subdomains"/>
    <property type="match status" value="3"/>
</dbReference>
<evidence type="ECO:0000256" key="1">
    <source>
        <dbReference type="SAM" id="Phobius"/>
    </source>
</evidence>
<feature type="transmembrane region" description="Helical" evidence="1">
    <location>
        <begin position="528"/>
        <end position="547"/>
    </location>
</feature>
<dbReference type="Gene3D" id="1.20.1640.10">
    <property type="entry name" value="Multidrug efflux transporter AcrB transmembrane domain"/>
    <property type="match status" value="2"/>
</dbReference>
<feature type="transmembrane region" description="Helical" evidence="1">
    <location>
        <begin position="365"/>
        <end position="385"/>
    </location>
</feature>
<accession>A0AAW9DRB9</accession>
<dbReference type="SUPFAM" id="SSF82866">
    <property type="entry name" value="Multidrug efflux transporter AcrB transmembrane domain"/>
    <property type="match status" value="2"/>
</dbReference>
<dbReference type="SUPFAM" id="SSF82714">
    <property type="entry name" value="Multidrug efflux transporter AcrB TolC docking domain, DN and DC subdomains"/>
    <property type="match status" value="2"/>
</dbReference>
<dbReference type="AlphaFoldDB" id="A0AAW9DRB9"/>
<dbReference type="Gene3D" id="3.30.70.1440">
    <property type="entry name" value="Multidrug efflux transporter AcrB pore domain"/>
    <property type="match status" value="1"/>
</dbReference>
<dbReference type="EMBL" id="JAWXYB010000018">
    <property type="protein sequence ID" value="MDX5931588.1"/>
    <property type="molecule type" value="Genomic_DNA"/>
</dbReference>
<evidence type="ECO:0000313" key="2">
    <source>
        <dbReference type="EMBL" id="MDX5931588.1"/>
    </source>
</evidence>
<keyword evidence="1" id="KW-0472">Membrane</keyword>
<dbReference type="PANTHER" id="PTHR32063:SF14">
    <property type="entry name" value="BLL4319 PROTEIN"/>
    <property type="match status" value="1"/>
</dbReference>
<dbReference type="Proteomes" id="UP001279553">
    <property type="component" value="Unassembled WGS sequence"/>
</dbReference>
<name>A0AAW9DRB9_ACIAO</name>
<evidence type="ECO:0000313" key="3">
    <source>
        <dbReference type="Proteomes" id="UP001279553"/>
    </source>
</evidence>
<dbReference type="PRINTS" id="PR00702">
    <property type="entry name" value="ACRIFLAVINRP"/>
</dbReference>
<feature type="transmembrane region" description="Helical" evidence="1">
    <location>
        <begin position="468"/>
        <end position="487"/>
    </location>
</feature>
<comment type="caution">
    <text evidence="2">The sequence shown here is derived from an EMBL/GenBank/DDBJ whole genome shotgun (WGS) entry which is preliminary data.</text>
</comment>
<feature type="transmembrane region" description="Helical" evidence="1">
    <location>
        <begin position="339"/>
        <end position="358"/>
    </location>
</feature>
<dbReference type="PANTHER" id="PTHR32063">
    <property type="match status" value="1"/>
</dbReference>
<organism evidence="2 3">
    <name type="scientific">Acidiphilium acidophilum</name>
    <name type="common">Thiobacillus acidophilus</name>
    <dbReference type="NCBI Taxonomy" id="76588"/>
    <lineage>
        <taxon>Bacteria</taxon>
        <taxon>Pseudomonadati</taxon>
        <taxon>Pseudomonadota</taxon>
        <taxon>Alphaproteobacteria</taxon>
        <taxon>Acetobacterales</taxon>
        <taxon>Acidocellaceae</taxon>
        <taxon>Acidiphilium</taxon>
    </lineage>
</organism>
<keyword evidence="1" id="KW-0812">Transmembrane</keyword>
<sequence length="1036" mass="109896">MNFTSLFIRRPILAISLSLAILMFGIKSLVSMPITEYPPTVNTTVVITTHYFGASPKTVTAFVTAPMEKAIGQAPGINYMTAISEEGLSIVTVYMQMGQNPNAALTQVQTKVNSVLNQLPKGVMLPIVQEISGSGADLMYLNFSGKNYTQQQVTDYLTRVVQPAIESVKGIGLTSILPPGTGPNGNTFSMRVWLNPHEMAVLGVTPAEIDDALKKNDYVAAVGRARGKYFAVNLTADTSMHKPSSFDHLIVAYKGGTPIYLDQVAKVELGAQTYNSSVLLNGTPSVSIGVMAAPGSNSLDVAKGVVATMKKLKPAMPVGMKGFVLYNGASFISSSIDEVLLDIAIALGIVIVVIYGFLGSFRALAIPAIAIPIALLGTGTIMMALGFTINILTLLAMVLAIGLVVDDSIIMVENVHRHIEGGLSPIDAAILSARELTSPILVMATTIVAVFAPLGLLGGLIGSLFSEFAFTIVGTVILSLVVALTLAPMLSSRFLKHGEPGRAAQAIDRVFNRLRDGYSRALRASFRVWPAIVVAAALLAIGLLPLFNISKSELAPPADQGIVYVNGIGPPTATLQYMNAYDKYLTSAVFDKIPSKENSFVVNGIGVGGMLLDNEMVAGLVLKPKRGSTTTQQVRTEVQKLSANVPGMKLSAFGLPPLPGAAVGLPVQFVITGTGGYHALDQAAAKIIAAAHKSGLFSFVDKDLKFNNEQVTIHINRKLAASMGFSMAEIGTNLGALLGGNYVNYYSMNGLSYRVTPQVPPKLRANPDFLRDYDLRSSSGAMVPISTFVSLQHAPAPDFLPQFQQLNSVTIQGNPAPGVSLGQALSFLKTTAKTTLPSTDQIHYGGVSRQFEQQGNAFIVTFAFALLIVFLVLSAQFESFRDALVVLTAVPMTLVGAVVPIALGLSTINIYSEVGMIMLMGLVSKQGILIVQFARVIQMEEGLSKAEAVIKASELRLRPILMTVAAMIAGALPLVFASGGGAEARFSMGLVIICGLAFGSLVSLFAVPAFYQWFGATLRRATPQRNPAIHHVPQES</sequence>
<reference evidence="2 3" key="1">
    <citation type="submission" date="2023-11" db="EMBL/GenBank/DDBJ databases">
        <title>MicrobeMod: A computational toolkit for identifying prokaryotic methylation and restriction-modification with nanopore sequencing.</title>
        <authorList>
            <person name="Crits-Christoph A."/>
            <person name="Kang S.C."/>
            <person name="Lee H."/>
            <person name="Ostrov N."/>
        </authorList>
    </citation>
    <scope>NUCLEOTIDE SEQUENCE [LARGE SCALE GENOMIC DNA]</scope>
    <source>
        <strain evidence="2 3">DSMZ 700</strain>
    </source>
</reference>
<dbReference type="GO" id="GO:0042910">
    <property type="term" value="F:xenobiotic transmembrane transporter activity"/>
    <property type="evidence" value="ECO:0007669"/>
    <property type="project" value="TreeGrafter"/>
</dbReference>
<dbReference type="GO" id="GO:0005886">
    <property type="term" value="C:plasma membrane"/>
    <property type="evidence" value="ECO:0007669"/>
    <property type="project" value="TreeGrafter"/>
</dbReference>
<dbReference type="Pfam" id="PF00873">
    <property type="entry name" value="ACR_tran"/>
    <property type="match status" value="1"/>
</dbReference>
<dbReference type="RefSeq" id="WP_319614491.1">
    <property type="nucleotide sequence ID" value="NZ_JAWXYB010000018.1"/>
</dbReference>
<dbReference type="Gene3D" id="3.30.70.1430">
    <property type="entry name" value="Multidrug efflux transporter AcrB pore domain"/>
    <property type="match status" value="2"/>
</dbReference>
<dbReference type="InterPro" id="IPR027463">
    <property type="entry name" value="AcrB_DN_DC_subdom"/>
</dbReference>
<dbReference type="Gene3D" id="3.30.70.1320">
    <property type="entry name" value="Multidrug efflux transporter AcrB pore domain like"/>
    <property type="match status" value="1"/>
</dbReference>
<feature type="transmembrane region" description="Helical" evidence="1">
    <location>
        <begin position="884"/>
        <end position="908"/>
    </location>
</feature>
<protein>
    <submittedName>
        <fullName evidence="2">Efflux RND transporter permease subunit</fullName>
    </submittedName>
</protein>
<keyword evidence="3" id="KW-1185">Reference proteome</keyword>
<dbReference type="InterPro" id="IPR001036">
    <property type="entry name" value="Acrflvin-R"/>
</dbReference>
<keyword evidence="1" id="KW-1133">Transmembrane helix</keyword>
<feature type="transmembrane region" description="Helical" evidence="1">
    <location>
        <begin position="857"/>
        <end position="877"/>
    </location>
</feature>
<dbReference type="Gene3D" id="3.30.2090.10">
    <property type="entry name" value="Multidrug efflux transporter AcrB TolC docking domain, DN and DC subdomains"/>
    <property type="match status" value="2"/>
</dbReference>
<feature type="transmembrane region" description="Helical" evidence="1">
    <location>
        <begin position="440"/>
        <end position="462"/>
    </location>
</feature>
<feature type="transmembrane region" description="Helical" evidence="1">
    <location>
        <begin position="988"/>
        <end position="1011"/>
    </location>
</feature>
<gene>
    <name evidence="2" type="ORF">SIL87_12505</name>
</gene>